<sequence length="569" mass="65627">MLVLKRLKSKLKNRPILFLTLGFIFIYSIVFITSDKAVESHSTALSAAISKLSGSSSSSSSSNYGVYSELFNLLARSKPDLDPLKNYKSDNKVLQKFVSDKTSFTKDFLENLQPLTDSEKKSIIDSYNSFVNNISLLNMKTFGRDDDNNDVKGKGIVMVGGYKFSWLSLFNIHQLRKQGSKLPVEVYIPDIKEFDEKFCNKILPELNARCILGYKELPLNEFNDTFNSKRYEYKILAILTSSFEDVLLLDADNIVIDNPDRLFNWDIYKKNNLIFWPDSWQRTTNPFIFDLVNLKIDYSNVKDMNDYNVHDLPGAIPNPSTESGMIMVNKRKQLKTLLIALYFNIYGFDYYYPLITQGGAGQGDKDTYIIAAYGANAPYYQIQQPVSFLGHFNKDNEFNAGALGQCDPMTSDEKYAYDNKIKDKSCSNYLFLHLSFPKLYPNEIGNKVQNKYEGHFLQFDGIKWPYDIELQIWEIMCQLLCKTYKKNSLQPKNPASSILDSKFKLSGNDLKFIKDIEIEKQCTKKLIPHLEYLRSFFKYADKSKGQFQQDWPGKSELNSNIYVDEDYEI</sequence>
<accession>A0A9P6WJN2</accession>
<dbReference type="PANTHER" id="PTHR31646">
    <property type="entry name" value="ALPHA-1,2-MANNOSYLTRANSFERASE MNN2"/>
    <property type="match status" value="1"/>
</dbReference>
<evidence type="ECO:0000256" key="7">
    <source>
        <dbReference type="ARBA" id="ARBA00022989"/>
    </source>
</evidence>
<name>A0A9P6WJN2_9ASCO</name>
<gene>
    <name evidence="11" type="ORF">C6P40_001315</name>
</gene>
<evidence type="ECO:0000313" key="11">
    <source>
        <dbReference type="EMBL" id="KAG0688181.1"/>
    </source>
</evidence>
<dbReference type="InterPro" id="IPR022751">
    <property type="entry name" value="Alpha_mannosyltransferase"/>
</dbReference>
<feature type="transmembrane region" description="Helical" evidence="10">
    <location>
        <begin position="16"/>
        <end position="34"/>
    </location>
</feature>
<evidence type="ECO:0000256" key="1">
    <source>
        <dbReference type="ARBA" id="ARBA00004323"/>
    </source>
</evidence>
<dbReference type="Gene3D" id="3.90.550.10">
    <property type="entry name" value="Spore Coat Polysaccharide Biosynthesis Protein SpsA, Chain A"/>
    <property type="match status" value="1"/>
</dbReference>
<evidence type="ECO:0008006" key="13">
    <source>
        <dbReference type="Google" id="ProtNLM"/>
    </source>
</evidence>
<dbReference type="EMBL" id="PUHW01000175">
    <property type="protein sequence ID" value="KAG0688181.1"/>
    <property type="molecule type" value="Genomic_DNA"/>
</dbReference>
<evidence type="ECO:0000256" key="3">
    <source>
        <dbReference type="ARBA" id="ARBA00009105"/>
    </source>
</evidence>
<evidence type="ECO:0000256" key="10">
    <source>
        <dbReference type="SAM" id="Phobius"/>
    </source>
</evidence>
<dbReference type="Pfam" id="PF11051">
    <property type="entry name" value="Mannosyl_trans3"/>
    <property type="match status" value="1"/>
</dbReference>
<evidence type="ECO:0000256" key="8">
    <source>
        <dbReference type="ARBA" id="ARBA00023034"/>
    </source>
</evidence>
<comment type="caution">
    <text evidence="11">The sequence shown here is derived from an EMBL/GenBank/DDBJ whole genome shotgun (WGS) entry which is preliminary data.</text>
</comment>
<organism evidence="11 12">
    <name type="scientific">Pichia californica</name>
    <dbReference type="NCBI Taxonomy" id="460514"/>
    <lineage>
        <taxon>Eukaryota</taxon>
        <taxon>Fungi</taxon>
        <taxon>Dikarya</taxon>
        <taxon>Ascomycota</taxon>
        <taxon>Saccharomycotina</taxon>
        <taxon>Pichiomycetes</taxon>
        <taxon>Pichiales</taxon>
        <taxon>Pichiaceae</taxon>
        <taxon>Pichia</taxon>
    </lineage>
</organism>
<keyword evidence="12" id="KW-1185">Reference proteome</keyword>
<comment type="pathway">
    <text evidence="2">Protein modification; protein glycosylation.</text>
</comment>
<dbReference type="GO" id="GO:0046354">
    <property type="term" value="P:mannan biosynthetic process"/>
    <property type="evidence" value="ECO:0007669"/>
    <property type="project" value="TreeGrafter"/>
</dbReference>
<dbReference type="SUPFAM" id="SSF53448">
    <property type="entry name" value="Nucleotide-diphospho-sugar transferases"/>
    <property type="match status" value="1"/>
</dbReference>
<comment type="similarity">
    <text evidence="3">Belongs to the MNN1/MNT family.</text>
</comment>
<protein>
    <recommendedName>
        <fullName evidence="13">Alpha-1,2-mannosyltransferase</fullName>
    </recommendedName>
</protein>
<comment type="subcellular location">
    <subcellularLocation>
        <location evidence="1">Golgi apparatus membrane</location>
        <topology evidence="1">Single-pass type II membrane protein</topology>
    </subcellularLocation>
</comment>
<evidence type="ECO:0000313" key="12">
    <source>
        <dbReference type="Proteomes" id="UP000697127"/>
    </source>
</evidence>
<keyword evidence="6" id="KW-0735">Signal-anchor</keyword>
<keyword evidence="7 10" id="KW-1133">Transmembrane helix</keyword>
<keyword evidence="4" id="KW-0808">Transferase</keyword>
<dbReference type="AlphaFoldDB" id="A0A9P6WJN2"/>
<dbReference type="PANTHER" id="PTHR31646:SF1">
    <property type="entry name" value="ALPHA-1,2-MANNOSYLTRANSFERASE MNN2"/>
    <property type="match status" value="1"/>
</dbReference>
<dbReference type="GO" id="GO:0000026">
    <property type="term" value="F:alpha-1,2-mannosyltransferase activity"/>
    <property type="evidence" value="ECO:0007669"/>
    <property type="project" value="TreeGrafter"/>
</dbReference>
<keyword evidence="8" id="KW-0333">Golgi apparatus</keyword>
<keyword evidence="9 10" id="KW-0472">Membrane</keyword>
<evidence type="ECO:0000256" key="4">
    <source>
        <dbReference type="ARBA" id="ARBA00022679"/>
    </source>
</evidence>
<dbReference type="GO" id="GO:0000139">
    <property type="term" value="C:Golgi membrane"/>
    <property type="evidence" value="ECO:0007669"/>
    <property type="project" value="UniProtKB-SubCell"/>
</dbReference>
<keyword evidence="5 10" id="KW-0812">Transmembrane</keyword>
<dbReference type="Proteomes" id="UP000697127">
    <property type="component" value="Unassembled WGS sequence"/>
</dbReference>
<evidence type="ECO:0000256" key="2">
    <source>
        <dbReference type="ARBA" id="ARBA00004922"/>
    </source>
</evidence>
<proteinExistence type="inferred from homology"/>
<evidence type="ECO:0000256" key="9">
    <source>
        <dbReference type="ARBA" id="ARBA00023136"/>
    </source>
</evidence>
<reference evidence="11" key="1">
    <citation type="submission" date="2020-11" db="EMBL/GenBank/DDBJ databases">
        <title>Kefir isolates.</title>
        <authorList>
            <person name="Marcisauskas S."/>
            <person name="Kim Y."/>
            <person name="Blasche S."/>
        </authorList>
    </citation>
    <scope>NUCLEOTIDE SEQUENCE</scope>
    <source>
        <strain evidence="11">Olga-1</strain>
    </source>
</reference>
<evidence type="ECO:0000256" key="5">
    <source>
        <dbReference type="ARBA" id="ARBA00022692"/>
    </source>
</evidence>
<evidence type="ECO:0000256" key="6">
    <source>
        <dbReference type="ARBA" id="ARBA00022968"/>
    </source>
</evidence>
<dbReference type="InterPro" id="IPR029044">
    <property type="entry name" value="Nucleotide-diphossugar_trans"/>
</dbReference>